<dbReference type="PROSITE" id="PS50801">
    <property type="entry name" value="STAS"/>
    <property type="match status" value="1"/>
</dbReference>
<dbReference type="Pfam" id="PF13466">
    <property type="entry name" value="STAS_2"/>
    <property type="match status" value="1"/>
</dbReference>
<protein>
    <submittedName>
        <fullName evidence="2">Anti-sigma factor antagonist</fullName>
    </submittedName>
</protein>
<dbReference type="SUPFAM" id="SSF52091">
    <property type="entry name" value="SpoIIaa-like"/>
    <property type="match status" value="1"/>
</dbReference>
<dbReference type="Proteomes" id="UP000292547">
    <property type="component" value="Chromosome"/>
</dbReference>
<dbReference type="AlphaFoldDB" id="A0A4P6TSL0"/>
<evidence type="ECO:0000313" key="2">
    <source>
        <dbReference type="EMBL" id="QBJ89191.1"/>
    </source>
</evidence>
<accession>A0A4P6TSL0</accession>
<dbReference type="OrthoDB" id="4214986at2"/>
<dbReference type="STRING" id="73044.GCA_000725795_02112"/>
<dbReference type="InterPro" id="IPR058548">
    <property type="entry name" value="MlaB-like_STAS"/>
</dbReference>
<evidence type="ECO:0000313" key="3">
    <source>
        <dbReference type="Proteomes" id="UP000292547"/>
    </source>
</evidence>
<sequence length="128" mass="14209">MVNRSQTFEEAIPPAVAYSRADGELWVIGLRGHLDPEELDSVEDATEDALVRWTGPLAFDLRQVGFCDSSLLNHLLRTARRRRVGVFGGDGTVRRLFELTGADSLLPSRPDLESLRPALSTLPRQARP</sequence>
<name>A0A4P6TSL0_STRSO</name>
<dbReference type="EMBL" id="CP032229">
    <property type="protein sequence ID" value="QBJ89191.1"/>
    <property type="molecule type" value="Genomic_DNA"/>
</dbReference>
<keyword evidence="3" id="KW-1185">Reference proteome</keyword>
<dbReference type="InterPro" id="IPR002645">
    <property type="entry name" value="STAS_dom"/>
</dbReference>
<dbReference type="CDD" id="cd07043">
    <property type="entry name" value="STAS_anti-anti-sigma_factors"/>
    <property type="match status" value="1"/>
</dbReference>
<dbReference type="InterPro" id="IPR036513">
    <property type="entry name" value="STAS_dom_sf"/>
</dbReference>
<reference evidence="2 3" key="1">
    <citation type="submission" date="2018-08" db="EMBL/GenBank/DDBJ databases">
        <title>The complete genome sequence of Streptomyces seoulensis, a pioneer strain for nickel superoxide dismutase discovery.</title>
        <authorList>
            <person name="Shin J."/>
            <person name="Lee J.-S."/>
            <person name="Lee E.-J."/>
            <person name="Youn H.-D."/>
        </authorList>
    </citation>
    <scope>NUCLEOTIDE SEQUENCE [LARGE SCALE GENOMIC DNA]</scope>
    <source>
        <strain evidence="2 3">KCTC 9819</strain>
    </source>
</reference>
<organism evidence="2 3">
    <name type="scientific">Streptomyces seoulensis</name>
    <dbReference type="NCBI Taxonomy" id="73044"/>
    <lineage>
        <taxon>Bacteria</taxon>
        <taxon>Bacillati</taxon>
        <taxon>Actinomycetota</taxon>
        <taxon>Actinomycetes</taxon>
        <taxon>Kitasatosporales</taxon>
        <taxon>Streptomycetaceae</taxon>
        <taxon>Streptomyces</taxon>
    </lineage>
</organism>
<gene>
    <name evidence="2" type="ORF">D0Z67_01925</name>
</gene>
<proteinExistence type="predicted"/>
<dbReference type="KEGG" id="sseo:D0Z67_01925"/>
<evidence type="ECO:0000259" key="1">
    <source>
        <dbReference type="PROSITE" id="PS50801"/>
    </source>
</evidence>
<feature type="domain" description="STAS" evidence="1">
    <location>
        <begin position="27"/>
        <end position="122"/>
    </location>
</feature>
<dbReference type="Gene3D" id="3.30.750.24">
    <property type="entry name" value="STAS domain"/>
    <property type="match status" value="1"/>
</dbReference>